<feature type="domain" description="GH18" evidence="3">
    <location>
        <begin position="47"/>
        <end position="354"/>
    </location>
</feature>
<dbReference type="InterPro" id="IPR017853">
    <property type="entry name" value="GH"/>
</dbReference>
<sequence length="593" mass="58845">MRRTTSPSSPLRSLLTGLVAVAAAATGALAGGAGTAHAATGTPLPAHVFAPYFEAYNGDSLTSLSSQSGANYLSMAFIQTASKGSCTPDWNGVSSTPIAAANFGSDISAIQAKGGNVIPSFGGYTADDTGTEIADSCTDVNAIAAAYESVITTYNVTRIDLDTEDNSLTNTAGIDRRNKAIALVDAWAASNGRTVQFSYTLPTTTSGLASSGLAVLQNAVQNNARVDVANIMTFDYYDGATHEMGNDAESAATGLYNQLASLYPGKTSAQLWGMIGITLMPGIDDYGAAETTTVADAKAVESWAAGKGLASLSFWALQRDNGGCVGTGGSDSCSGISQGTWDFSHALEPFTSGGSTVPTNDFSVGVAPGSGTVAEGASTTATVSTAVTSGSAQSVSLSTSGAPSGVTASVSPTSVTAGGSATLTLTASATAPAGTYPITVTGSAASGSHTATYSLTVTGTGGGGGGSGSLVNGNFETGSLSPWTCQAGGAVVGSPVHAGSHALQVVPTSSQTGQCGQTLTLAANHSYTLSGWVQGSYAYLGVSGGATASTWASGTGWTKLTVPFTTGASGTVTVYVHGWYAQGNVYADDLSVS</sequence>
<dbReference type="PANTHER" id="PTHR42976:SF1">
    <property type="entry name" value="GH18 DOMAIN-CONTAINING PROTEIN-RELATED"/>
    <property type="match status" value="1"/>
</dbReference>
<name>A0ABV6UFY2_9ACTN</name>
<dbReference type="Pfam" id="PF00704">
    <property type="entry name" value="Glyco_hydro_18"/>
    <property type="match status" value="1"/>
</dbReference>
<dbReference type="InterPro" id="IPR003305">
    <property type="entry name" value="CenC_carb-bd"/>
</dbReference>
<reference evidence="4 5" key="1">
    <citation type="submission" date="2024-09" db="EMBL/GenBank/DDBJ databases">
        <authorList>
            <person name="Lee S.D."/>
        </authorList>
    </citation>
    <scope>NUCLEOTIDE SEQUENCE [LARGE SCALE GENOMIC DNA]</scope>
    <source>
        <strain evidence="4 5">N1-5</strain>
    </source>
</reference>
<dbReference type="RefSeq" id="WP_051726166.1">
    <property type="nucleotide sequence ID" value="NZ_JBHEZZ010000002.1"/>
</dbReference>
<evidence type="ECO:0000256" key="1">
    <source>
        <dbReference type="ARBA" id="ARBA00022801"/>
    </source>
</evidence>
<dbReference type="Pfam" id="PF02018">
    <property type="entry name" value="CBM_4_9"/>
    <property type="match status" value="1"/>
</dbReference>
<dbReference type="Gene3D" id="2.60.120.260">
    <property type="entry name" value="Galactose-binding domain-like"/>
    <property type="match status" value="1"/>
</dbReference>
<feature type="signal peptide" evidence="2">
    <location>
        <begin position="1"/>
        <end position="38"/>
    </location>
</feature>
<dbReference type="EMBL" id="JBHEZZ010000002">
    <property type="protein sequence ID" value="MFC1400336.1"/>
    <property type="molecule type" value="Genomic_DNA"/>
</dbReference>
<evidence type="ECO:0000313" key="4">
    <source>
        <dbReference type="EMBL" id="MFC1400336.1"/>
    </source>
</evidence>
<evidence type="ECO:0000259" key="3">
    <source>
        <dbReference type="PROSITE" id="PS51910"/>
    </source>
</evidence>
<dbReference type="PANTHER" id="PTHR42976">
    <property type="entry name" value="BIFUNCTIONAL CHITINASE/LYSOZYME-RELATED"/>
    <property type="match status" value="1"/>
</dbReference>
<comment type="caution">
    <text evidence="4">The sequence shown here is derived from an EMBL/GenBank/DDBJ whole genome shotgun (WGS) entry which is preliminary data.</text>
</comment>
<dbReference type="InterPro" id="IPR006311">
    <property type="entry name" value="TAT_signal"/>
</dbReference>
<gene>
    <name evidence="4" type="ORF">ACEZDJ_03430</name>
</gene>
<dbReference type="SUPFAM" id="SSF51445">
    <property type="entry name" value="(Trans)glycosidases"/>
    <property type="match status" value="1"/>
</dbReference>
<organism evidence="4 5">
    <name type="scientific">Streptacidiphilus cavernicola</name>
    <dbReference type="NCBI Taxonomy" id="3342716"/>
    <lineage>
        <taxon>Bacteria</taxon>
        <taxon>Bacillati</taxon>
        <taxon>Actinomycetota</taxon>
        <taxon>Actinomycetes</taxon>
        <taxon>Kitasatosporales</taxon>
        <taxon>Streptomycetaceae</taxon>
        <taxon>Streptacidiphilus</taxon>
    </lineage>
</organism>
<evidence type="ECO:0000313" key="5">
    <source>
        <dbReference type="Proteomes" id="UP001592528"/>
    </source>
</evidence>
<dbReference type="InterPro" id="IPR052750">
    <property type="entry name" value="GH18_Chitinase"/>
</dbReference>
<dbReference type="InterPro" id="IPR001223">
    <property type="entry name" value="Glyco_hydro18_cat"/>
</dbReference>
<keyword evidence="5" id="KW-1185">Reference proteome</keyword>
<dbReference type="CDD" id="cd06543">
    <property type="entry name" value="GH18_PF-ChiA-like"/>
    <property type="match status" value="1"/>
</dbReference>
<accession>A0ABV6UFY2</accession>
<dbReference type="SUPFAM" id="SSF49785">
    <property type="entry name" value="Galactose-binding domain-like"/>
    <property type="match status" value="1"/>
</dbReference>
<feature type="chain" id="PRO_5045966006" evidence="2">
    <location>
        <begin position="39"/>
        <end position="593"/>
    </location>
</feature>
<protein>
    <submittedName>
        <fullName evidence="4">Carbohydrate binding domain-containing protein</fullName>
    </submittedName>
</protein>
<dbReference type="Proteomes" id="UP001592528">
    <property type="component" value="Unassembled WGS sequence"/>
</dbReference>
<dbReference type="PROSITE" id="PS51318">
    <property type="entry name" value="TAT"/>
    <property type="match status" value="1"/>
</dbReference>
<keyword evidence="1" id="KW-0378">Hydrolase</keyword>
<dbReference type="PROSITE" id="PS51910">
    <property type="entry name" value="GH18_2"/>
    <property type="match status" value="1"/>
</dbReference>
<dbReference type="InterPro" id="IPR008979">
    <property type="entry name" value="Galactose-bd-like_sf"/>
</dbReference>
<dbReference type="Gene3D" id="3.20.20.80">
    <property type="entry name" value="Glycosidases"/>
    <property type="match status" value="1"/>
</dbReference>
<proteinExistence type="predicted"/>
<keyword evidence="2" id="KW-0732">Signal</keyword>
<evidence type="ECO:0000256" key="2">
    <source>
        <dbReference type="SAM" id="SignalP"/>
    </source>
</evidence>